<dbReference type="AlphaFoldDB" id="A0A834E560"/>
<proteinExistence type="predicted"/>
<dbReference type="EMBL" id="JABVXQ010000006">
    <property type="protein sequence ID" value="KAF6104179.1"/>
    <property type="molecule type" value="Genomic_DNA"/>
</dbReference>
<organism evidence="1 2">
    <name type="scientific">Phyllostomus discolor</name>
    <name type="common">pale spear-nosed bat</name>
    <dbReference type="NCBI Taxonomy" id="89673"/>
    <lineage>
        <taxon>Eukaryota</taxon>
        <taxon>Metazoa</taxon>
        <taxon>Chordata</taxon>
        <taxon>Craniata</taxon>
        <taxon>Vertebrata</taxon>
        <taxon>Euteleostomi</taxon>
        <taxon>Mammalia</taxon>
        <taxon>Eutheria</taxon>
        <taxon>Laurasiatheria</taxon>
        <taxon>Chiroptera</taxon>
        <taxon>Yangochiroptera</taxon>
        <taxon>Phyllostomidae</taxon>
        <taxon>Phyllostominae</taxon>
        <taxon>Phyllostomus</taxon>
    </lineage>
</organism>
<accession>A0A834E560</accession>
<name>A0A834E560_9CHIR</name>
<sequence>MKLSGLIREILRCPQLCHYLSILGPDKSHSYCFKCQHYFFIFVRGALINEYCWLLKNRQSILFKAQCLQRIFSLFVIVVNVFLKVLNSSFPCLSTYSIHRHCVGSICITSFKPHDNFMMWVRLVPFCG</sequence>
<reference evidence="1 2" key="1">
    <citation type="journal article" date="2020" name="Nature">
        <title>Six reference-quality genomes reveal evolution of bat adaptations.</title>
        <authorList>
            <person name="Jebb D."/>
            <person name="Huang Z."/>
            <person name="Pippel M."/>
            <person name="Hughes G.M."/>
            <person name="Lavrichenko K."/>
            <person name="Devanna P."/>
            <person name="Winkler S."/>
            <person name="Jermiin L.S."/>
            <person name="Skirmuntt E.C."/>
            <person name="Katzourakis A."/>
            <person name="Burkitt-Gray L."/>
            <person name="Ray D.A."/>
            <person name="Sullivan K.A.M."/>
            <person name="Roscito J.G."/>
            <person name="Kirilenko B.M."/>
            <person name="Davalos L.M."/>
            <person name="Corthals A.P."/>
            <person name="Power M.L."/>
            <person name="Jones G."/>
            <person name="Ransome R.D."/>
            <person name="Dechmann D.K.N."/>
            <person name="Locatelli A.G."/>
            <person name="Puechmaille S.J."/>
            <person name="Fedrigo O."/>
            <person name="Jarvis E.D."/>
            <person name="Hiller M."/>
            <person name="Vernes S.C."/>
            <person name="Myers E.W."/>
            <person name="Teeling E.C."/>
        </authorList>
    </citation>
    <scope>NUCLEOTIDE SEQUENCE [LARGE SCALE GENOMIC DNA]</scope>
    <source>
        <strain evidence="1">Bat1K_MPI-CBG_1</strain>
    </source>
</reference>
<dbReference type="Proteomes" id="UP000664940">
    <property type="component" value="Unassembled WGS sequence"/>
</dbReference>
<gene>
    <name evidence="1" type="ORF">HJG60_011197</name>
</gene>
<protein>
    <submittedName>
        <fullName evidence="1">Uncharacterized protein</fullName>
    </submittedName>
</protein>
<evidence type="ECO:0000313" key="1">
    <source>
        <dbReference type="EMBL" id="KAF6104179.1"/>
    </source>
</evidence>
<evidence type="ECO:0000313" key="2">
    <source>
        <dbReference type="Proteomes" id="UP000664940"/>
    </source>
</evidence>
<comment type="caution">
    <text evidence="1">The sequence shown here is derived from an EMBL/GenBank/DDBJ whole genome shotgun (WGS) entry which is preliminary data.</text>
</comment>